<evidence type="ECO:0000313" key="1">
    <source>
        <dbReference type="EMBL" id="TPP04249.1"/>
    </source>
</evidence>
<dbReference type="RefSeq" id="WP_140832335.1">
    <property type="nucleotide sequence ID" value="NZ_VFYP01000008.1"/>
</dbReference>
<dbReference type="InterPro" id="IPR011006">
    <property type="entry name" value="CheY-like_superfamily"/>
</dbReference>
<comment type="caution">
    <text evidence="1">The sequence shown here is derived from an EMBL/GenBank/DDBJ whole genome shotgun (WGS) entry which is preliminary data.</text>
</comment>
<protein>
    <recommendedName>
        <fullName evidence="3">Response regulator</fullName>
    </recommendedName>
</protein>
<keyword evidence="2" id="KW-1185">Reference proteome</keyword>
<proteinExistence type="predicted"/>
<accession>A0A504TQ64</accession>
<sequence length="127" mass="13729">MVNDHYRAFVIPLSTLSAIVVVVKDPALMRSISFALNTHGQAVEQFNDWTMATEAIARAQCVILDTCLPPADLTAGLSLTSRGVKVVVLAEDDRDYVGLNPDNIRVLSKPLMGPDISNAVLGLRKNP</sequence>
<evidence type="ECO:0000313" key="2">
    <source>
        <dbReference type="Proteomes" id="UP000316429"/>
    </source>
</evidence>
<name>A0A504TQ64_9HYPH</name>
<evidence type="ECO:0008006" key="3">
    <source>
        <dbReference type="Google" id="ProtNLM"/>
    </source>
</evidence>
<dbReference type="EMBL" id="VFYP01000008">
    <property type="protein sequence ID" value="TPP04249.1"/>
    <property type="molecule type" value="Genomic_DNA"/>
</dbReference>
<dbReference type="OrthoDB" id="8366753at2"/>
<dbReference type="AlphaFoldDB" id="A0A504TQ64"/>
<gene>
    <name evidence="1" type="ORF">FJQ55_22605</name>
</gene>
<organism evidence="1 2">
    <name type="scientific">Rhizobium glycinendophyticum</name>
    <dbReference type="NCBI Taxonomy" id="2589807"/>
    <lineage>
        <taxon>Bacteria</taxon>
        <taxon>Pseudomonadati</taxon>
        <taxon>Pseudomonadota</taxon>
        <taxon>Alphaproteobacteria</taxon>
        <taxon>Hyphomicrobiales</taxon>
        <taxon>Rhizobiaceae</taxon>
        <taxon>Rhizobium/Agrobacterium group</taxon>
        <taxon>Rhizobium</taxon>
    </lineage>
</organism>
<reference evidence="1 2" key="1">
    <citation type="submission" date="2019-06" db="EMBL/GenBank/DDBJ databases">
        <title>Rhizobium sp. CL12 isolated from roots of soybean.</title>
        <authorList>
            <person name="Wang C."/>
        </authorList>
    </citation>
    <scope>NUCLEOTIDE SEQUENCE [LARGE SCALE GENOMIC DNA]</scope>
    <source>
        <strain evidence="1 2">CL12</strain>
    </source>
</reference>
<dbReference type="SUPFAM" id="SSF52172">
    <property type="entry name" value="CheY-like"/>
    <property type="match status" value="1"/>
</dbReference>
<dbReference type="Proteomes" id="UP000316429">
    <property type="component" value="Unassembled WGS sequence"/>
</dbReference>